<reference evidence="9 10" key="1">
    <citation type="submission" date="2017-09" db="EMBL/GenBank/DDBJ databases">
        <authorList>
            <person name="Lee N."/>
            <person name="Cho B.-K."/>
        </authorList>
    </citation>
    <scope>NUCLEOTIDE SEQUENCE [LARGE SCALE GENOMIC DNA]</scope>
    <source>
        <strain evidence="9 10">ATCC 13879</strain>
    </source>
</reference>
<evidence type="ECO:0000313" key="10">
    <source>
        <dbReference type="Proteomes" id="UP000326041"/>
    </source>
</evidence>
<dbReference type="Gene3D" id="2.60.40.10">
    <property type="entry name" value="Immunoglobulins"/>
    <property type="match status" value="1"/>
</dbReference>
<feature type="signal peptide" evidence="5">
    <location>
        <begin position="1"/>
        <end position="19"/>
    </location>
</feature>
<organism evidence="9 10">
    <name type="scientific">Streptomyces prasinus</name>
    <dbReference type="NCBI Taxonomy" id="67345"/>
    <lineage>
        <taxon>Bacteria</taxon>
        <taxon>Bacillati</taxon>
        <taxon>Actinomycetota</taxon>
        <taxon>Actinomycetes</taxon>
        <taxon>Kitasatosporales</taxon>
        <taxon>Streptomycetaceae</taxon>
        <taxon>Streptomyces</taxon>
    </lineage>
</organism>
<dbReference type="Pfam" id="PF13088">
    <property type="entry name" value="BNR_2"/>
    <property type="match status" value="1"/>
</dbReference>
<dbReference type="Pfam" id="PF24346">
    <property type="entry name" value="DUF7507"/>
    <property type="match status" value="1"/>
</dbReference>
<accession>A0ABX6B628</accession>
<feature type="region of interest" description="Disordered" evidence="4">
    <location>
        <begin position="596"/>
        <end position="622"/>
    </location>
</feature>
<comment type="catalytic activity">
    <reaction evidence="1">
        <text>Hydrolysis of alpha-(2-&gt;3)-, alpha-(2-&gt;6)-, alpha-(2-&gt;8)- glycosidic linkages of terminal sialic acid residues in oligosaccharides, glycoproteins, glycolipids, colominic acid and synthetic substrates.</text>
        <dbReference type="EC" id="3.2.1.18"/>
    </reaction>
</comment>
<dbReference type="Proteomes" id="UP000326041">
    <property type="component" value="Chromosome"/>
</dbReference>
<feature type="domain" description="Alpha-galactosidase NEW3" evidence="6">
    <location>
        <begin position="417"/>
        <end position="486"/>
    </location>
</feature>
<feature type="domain" description="DUF7507" evidence="8">
    <location>
        <begin position="528"/>
        <end position="611"/>
    </location>
</feature>
<dbReference type="Pfam" id="PF10633">
    <property type="entry name" value="NPCBM_assoc"/>
    <property type="match status" value="1"/>
</dbReference>
<keyword evidence="5" id="KW-0732">Signal</keyword>
<name>A0ABX6B628_9ACTN</name>
<sequence>MQRRTVPLLLSFTVTAALAATGTAHPAPPVPAAQAAEAASAQAAEASAVAGSLVTQDLATRGQGAPVYRIPALTRTVKGTLIAAYDARPSMADLPANISVVIRRSTDGGATWQTQQTVRSEPAPHGNGDPSLLVDRETGRIFVFYSSTVNRGFAGSETGNDESNPNIQQADYSYSDDDGLTWKHERITAEVKNPAWAGMFAASGEGIQLRQGPHRGRLIQQYAVRADGANRVVSVYSDDHGATWKAGTPTAGGGDENKTVELSDGRILLNNRSAPHRTIAHSSDGGVTYTPFQRDTALPDPANNGSITRFAPDVPADHPRAKWLLFSNTEDTGIRRNLTVKMSCDDGRTWPIRKVVNTGASAYSTLTPLSDGTGSNPRVGMLWEREGYQHMSYSSFDLKWLGGICAPVTVTAPAQVKAGERAQFDVRVVNQNDRALPAGSVGLDLPAGWNSTSVAVPALNPGQGATVKVPVDVPPTATGTQQVKGVYSVRDAHSYGTGTAAVTPAAGAPAAPRVSALPVLDHLQAAGAAGTLGDTMVYWIRVANPGNTTLTQVELGGNLGNLAACARATLAPGAEYVCKGGTRTVTRADLDQGFAPELTVSGTAPDGSRTSAPARGDRTELH</sequence>
<feature type="domain" description="Sialidase" evidence="7">
    <location>
        <begin position="79"/>
        <end position="372"/>
    </location>
</feature>
<evidence type="ECO:0000313" key="9">
    <source>
        <dbReference type="EMBL" id="QEV09540.1"/>
    </source>
</evidence>
<evidence type="ECO:0000259" key="8">
    <source>
        <dbReference type="Pfam" id="PF24346"/>
    </source>
</evidence>
<dbReference type="InterPro" id="IPR026856">
    <property type="entry name" value="Sialidase_fam"/>
</dbReference>
<dbReference type="CDD" id="cd15482">
    <property type="entry name" value="Sialidase_non-viral"/>
    <property type="match status" value="1"/>
</dbReference>
<dbReference type="InterPro" id="IPR055354">
    <property type="entry name" value="DUF7507"/>
</dbReference>
<dbReference type="PANTHER" id="PTHR10628:SF30">
    <property type="entry name" value="EXO-ALPHA-SIALIDASE"/>
    <property type="match status" value="1"/>
</dbReference>
<dbReference type="InterPro" id="IPR036278">
    <property type="entry name" value="Sialidase_sf"/>
</dbReference>
<dbReference type="EMBL" id="CP023697">
    <property type="protein sequence ID" value="QEV09540.1"/>
    <property type="molecule type" value="Genomic_DNA"/>
</dbReference>
<dbReference type="InterPro" id="IPR018905">
    <property type="entry name" value="A-galactase_NEW3"/>
</dbReference>
<evidence type="ECO:0000256" key="2">
    <source>
        <dbReference type="ARBA" id="ARBA00009348"/>
    </source>
</evidence>
<gene>
    <name evidence="9" type="ORF">CP972_31580</name>
</gene>
<evidence type="ECO:0000259" key="6">
    <source>
        <dbReference type="Pfam" id="PF10633"/>
    </source>
</evidence>
<comment type="similarity">
    <text evidence="2">Belongs to the glycosyl hydrolase 33 family.</text>
</comment>
<evidence type="ECO:0000256" key="4">
    <source>
        <dbReference type="SAM" id="MobiDB-lite"/>
    </source>
</evidence>
<dbReference type="PANTHER" id="PTHR10628">
    <property type="entry name" value="SIALIDASE"/>
    <property type="match status" value="1"/>
</dbReference>
<dbReference type="InterPro" id="IPR013783">
    <property type="entry name" value="Ig-like_fold"/>
</dbReference>
<dbReference type="InterPro" id="IPR011040">
    <property type="entry name" value="Sialidase"/>
</dbReference>
<evidence type="ECO:0000256" key="3">
    <source>
        <dbReference type="ARBA" id="ARBA00012733"/>
    </source>
</evidence>
<protein>
    <recommendedName>
        <fullName evidence="3">exo-alpha-sialidase</fullName>
        <ecNumber evidence="3">3.2.1.18</ecNumber>
    </recommendedName>
</protein>
<dbReference type="SUPFAM" id="SSF50939">
    <property type="entry name" value="Sialidases"/>
    <property type="match status" value="1"/>
</dbReference>
<keyword evidence="10" id="KW-1185">Reference proteome</keyword>
<proteinExistence type="inferred from homology"/>
<dbReference type="EC" id="3.2.1.18" evidence="3"/>
<evidence type="ECO:0000256" key="1">
    <source>
        <dbReference type="ARBA" id="ARBA00000427"/>
    </source>
</evidence>
<dbReference type="Gene3D" id="2.120.10.10">
    <property type="match status" value="1"/>
</dbReference>
<evidence type="ECO:0000259" key="7">
    <source>
        <dbReference type="Pfam" id="PF13088"/>
    </source>
</evidence>
<feature type="chain" id="PRO_5047466615" description="exo-alpha-sialidase" evidence="5">
    <location>
        <begin position="20"/>
        <end position="622"/>
    </location>
</feature>
<evidence type="ECO:0000256" key="5">
    <source>
        <dbReference type="SAM" id="SignalP"/>
    </source>
</evidence>